<dbReference type="PANTHER" id="PTHR22926:SF3">
    <property type="entry name" value="UNDECAPRENYL-PHOSPHATE ALPHA-N-ACETYLGLUCOSAMINYL 1-PHOSPHATE TRANSFERASE"/>
    <property type="match status" value="1"/>
</dbReference>
<dbReference type="AlphaFoldDB" id="A0A0P7BD24"/>
<evidence type="ECO:0000256" key="4">
    <source>
        <dbReference type="ARBA" id="ARBA00022692"/>
    </source>
</evidence>
<feature type="binding site" evidence="7">
    <location>
        <position position="192"/>
    </location>
    <ligand>
        <name>Mg(2+)</name>
        <dbReference type="ChEBI" id="CHEBI:18420"/>
    </ligand>
</feature>
<feature type="binding site" evidence="7">
    <location>
        <position position="132"/>
    </location>
    <ligand>
        <name>Mg(2+)</name>
        <dbReference type="ChEBI" id="CHEBI:18420"/>
    </ligand>
</feature>
<name>A0A0P7BD24_9BACT</name>
<evidence type="ECO:0000313" key="10">
    <source>
        <dbReference type="Proteomes" id="UP000050454"/>
    </source>
</evidence>
<keyword evidence="7" id="KW-0460">Magnesium</keyword>
<comment type="subcellular location">
    <subcellularLocation>
        <location evidence="1">Cell membrane</location>
        <topology evidence="1">Multi-pass membrane protein</topology>
    </subcellularLocation>
</comment>
<gene>
    <name evidence="9" type="ORF">AFM12_08040</name>
</gene>
<comment type="cofactor">
    <cofactor evidence="7">
        <name>Mg(2+)</name>
        <dbReference type="ChEBI" id="CHEBI:18420"/>
    </cofactor>
</comment>
<accession>A0A0P7BD24</accession>
<evidence type="ECO:0008006" key="11">
    <source>
        <dbReference type="Google" id="ProtNLM"/>
    </source>
</evidence>
<dbReference type="InterPro" id="IPR000715">
    <property type="entry name" value="Glycosyl_transferase_4"/>
</dbReference>
<dbReference type="Pfam" id="PF00953">
    <property type="entry name" value="Glycos_transf_4"/>
    <property type="match status" value="1"/>
</dbReference>
<evidence type="ECO:0000256" key="5">
    <source>
        <dbReference type="ARBA" id="ARBA00022989"/>
    </source>
</evidence>
<feature type="transmembrane region" description="Helical" evidence="8">
    <location>
        <begin position="215"/>
        <end position="237"/>
    </location>
</feature>
<dbReference type="PANTHER" id="PTHR22926">
    <property type="entry name" value="PHOSPHO-N-ACETYLMURAMOYL-PENTAPEPTIDE-TRANSFERASE"/>
    <property type="match status" value="1"/>
</dbReference>
<feature type="transmembrane region" description="Helical" evidence="8">
    <location>
        <begin position="114"/>
        <end position="131"/>
    </location>
</feature>
<keyword evidence="6 8" id="KW-0472">Membrane</keyword>
<evidence type="ECO:0000256" key="2">
    <source>
        <dbReference type="ARBA" id="ARBA00022475"/>
    </source>
</evidence>
<dbReference type="GO" id="GO:0071555">
    <property type="term" value="P:cell wall organization"/>
    <property type="evidence" value="ECO:0007669"/>
    <property type="project" value="TreeGrafter"/>
</dbReference>
<feature type="transmembrane region" description="Helical" evidence="8">
    <location>
        <begin position="6"/>
        <end position="23"/>
    </location>
</feature>
<evidence type="ECO:0000256" key="7">
    <source>
        <dbReference type="PIRSR" id="PIRSR600715-1"/>
    </source>
</evidence>
<dbReference type="GO" id="GO:0005886">
    <property type="term" value="C:plasma membrane"/>
    <property type="evidence" value="ECO:0007669"/>
    <property type="project" value="UniProtKB-SubCell"/>
</dbReference>
<sequence>MNNYLMAALFLAFSGLGYLYIVFARKLHIHDVPNNRSSHKQVTVRGIGVLFPLAVLYYACATQFQYPFFLMAIFTLASISFLDDLFTLSGKARFLVQLIGTGLMLYQIDLESNLLLLFTLFFLGVGFLNAFNFMDGINGITGLYGLVGAVSLSYMNQKVRFIDQQLLTLLMLALVTFLWFNFRKRALAFGGDVGSISLAAILFFGIVLLGEAVSWKYLMFFSLYGLDTGYTLFYRLLKGEAIFEAHRLHFFQLMANELRISHLRVSVLYAGLQLFLNTVLVLSDQLWIVLVVHLVLLVVMHRLRARLGKGVRWIPKNK</sequence>
<feature type="transmembrane region" description="Helical" evidence="8">
    <location>
        <begin position="138"/>
        <end position="155"/>
    </location>
</feature>
<reference evidence="9 10" key="1">
    <citation type="submission" date="2015-07" db="EMBL/GenBank/DDBJ databases">
        <title>The draft genome sequence of Leadbetterella sp. JN14-9.</title>
        <authorList>
            <person name="Liu Y."/>
            <person name="Du J."/>
            <person name="Shao Z."/>
        </authorList>
    </citation>
    <scope>NUCLEOTIDE SEQUENCE [LARGE SCALE GENOMIC DNA]</scope>
    <source>
        <strain evidence="9 10">JN14-9</strain>
    </source>
</reference>
<feature type="transmembrane region" description="Helical" evidence="8">
    <location>
        <begin position="258"/>
        <end position="280"/>
    </location>
</feature>
<comment type="caution">
    <text evidence="9">The sequence shown here is derived from an EMBL/GenBank/DDBJ whole genome shotgun (WGS) entry which is preliminary data.</text>
</comment>
<evidence type="ECO:0000256" key="8">
    <source>
        <dbReference type="SAM" id="Phobius"/>
    </source>
</evidence>
<protein>
    <recommendedName>
        <fullName evidence="11">UDP-GlcNAc:UDP-phosphate GlcNAc-1-phosphate transferase</fullName>
    </recommendedName>
</protein>
<dbReference type="GO" id="GO:0009103">
    <property type="term" value="P:lipopolysaccharide biosynthetic process"/>
    <property type="evidence" value="ECO:0007669"/>
    <property type="project" value="TreeGrafter"/>
</dbReference>
<keyword evidence="5 8" id="KW-1133">Transmembrane helix</keyword>
<keyword evidence="10" id="KW-1185">Reference proteome</keyword>
<keyword evidence="3" id="KW-0808">Transferase</keyword>
<dbReference type="EMBL" id="LGTQ01000006">
    <property type="protein sequence ID" value="KPM48558.1"/>
    <property type="molecule type" value="Genomic_DNA"/>
</dbReference>
<feature type="transmembrane region" description="Helical" evidence="8">
    <location>
        <begin position="286"/>
        <end position="303"/>
    </location>
</feature>
<dbReference type="GO" id="GO:0016780">
    <property type="term" value="F:phosphotransferase activity, for other substituted phosphate groups"/>
    <property type="evidence" value="ECO:0007669"/>
    <property type="project" value="InterPro"/>
</dbReference>
<keyword evidence="7" id="KW-0479">Metal-binding</keyword>
<dbReference type="Proteomes" id="UP000050454">
    <property type="component" value="Unassembled WGS sequence"/>
</dbReference>
<evidence type="ECO:0000256" key="1">
    <source>
        <dbReference type="ARBA" id="ARBA00004651"/>
    </source>
</evidence>
<feature type="transmembrane region" description="Helical" evidence="8">
    <location>
        <begin position="43"/>
        <end position="60"/>
    </location>
</feature>
<feature type="transmembrane region" description="Helical" evidence="8">
    <location>
        <begin position="161"/>
        <end position="180"/>
    </location>
</feature>
<dbReference type="STRING" id="1605367.AFM12_08040"/>
<keyword evidence="4 8" id="KW-0812">Transmembrane</keyword>
<evidence type="ECO:0000256" key="6">
    <source>
        <dbReference type="ARBA" id="ARBA00023136"/>
    </source>
</evidence>
<keyword evidence="2" id="KW-1003">Cell membrane</keyword>
<evidence type="ECO:0000256" key="3">
    <source>
        <dbReference type="ARBA" id="ARBA00022679"/>
    </source>
</evidence>
<feature type="transmembrane region" description="Helical" evidence="8">
    <location>
        <begin position="187"/>
        <end position="209"/>
    </location>
</feature>
<proteinExistence type="predicted"/>
<evidence type="ECO:0000313" key="9">
    <source>
        <dbReference type="EMBL" id="KPM48558.1"/>
    </source>
</evidence>
<dbReference type="GO" id="GO:0046872">
    <property type="term" value="F:metal ion binding"/>
    <property type="evidence" value="ECO:0007669"/>
    <property type="project" value="UniProtKB-KW"/>
</dbReference>
<organism evidence="9 10">
    <name type="scientific">Jiulongibacter sediminis</name>
    <dbReference type="NCBI Taxonomy" id="1605367"/>
    <lineage>
        <taxon>Bacteria</taxon>
        <taxon>Pseudomonadati</taxon>
        <taxon>Bacteroidota</taxon>
        <taxon>Cytophagia</taxon>
        <taxon>Cytophagales</taxon>
        <taxon>Leadbetterellaceae</taxon>
        <taxon>Jiulongibacter</taxon>
    </lineage>
</organism>
<dbReference type="GO" id="GO:0044038">
    <property type="term" value="P:cell wall macromolecule biosynthetic process"/>
    <property type="evidence" value="ECO:0007669"/>
    <property type="project" value="TreeGrafter"/>
</dbReference>